<geneLocation type="plasmid" evidence="1">
    <name>unnamed1</name>
</geneLocation>
<reference evidence="1" key="1">
    <citation type="submission" date="2024-07" db="EMBL/GenBank/DDBJ databases">
        <authorList>
            <person name="Yu S.T."/>
        </authorList>
    </citation>
    <scope>NUCLEOTIDE SEQUENCE</scope>
    <source>
        <strain evidence="1">R39</strain>
        <plasmid evidence="1">unnamed1</plasmid>
    </source>
</reference>
<keyword evidence="1" id="KW-0614">Plasmid</keyword>
<dbReference type="EMBL" id="CP163442">
    <property type="protein sequence ID" value="XDQ49893.1"/>
    <property type="molecule type" value="Genomic_DNA"/>
</dbReference>
<proteinExistence type="predicted"/>
<dbReference type="AlphaFoldDB" id="A0AB39R5P8"/>
<evidence type="ECO:0000313" key="1">
    <source>
        <dbReference type="EMBL" id="XDQ49893.1"/>
    </source>
</evidence>
<gene>
    <name evidence="1" type="ORF">AB5J52_48080</name>
</gene>
<name>A0AB39R5P8_9ACTN</name>
<sequence>MPHAEDPAPLPPGWPKGRYLATRRAMKALRLADHLLRNGTAYTPDEATDELIRAAASQTGQRAPSETTCALVRALLMLLLAPALTASLADGDTGRRVVRMVLTMEDRPTT</sequence>
<protein>
    <submittedName>
        <fullName evidence="1">Uncharacterized protein</fullName>
    </submittedName>
</protein>
<dbReference type="RefSeq" id="WP_369228420.1">
    <property type="nucleotide sequence ID" value="NZ_CP163442.1"/>
</dbReference>
<accession>A0AB39R5P8</accession>
<organism evidence="1">
    <name type="scientific">Streptomyces sp. R39</name>
    <dbReference type="NCBI Taxonomy" id="3238631"/>
    <lineage>
        <taxon>Bacteria</taxon>
        <taxon>Bacillati</taxon>
        <taxon>Actinomycetota</taxon>
        <taxon>Actinomycetes</taxon>
        <taxon>Kitasatosporales</taxon>
        <taxon>Streptomycetaceae</taxon>
        <taxon>Streptomyces</taxon>
    </lineage>
</organism>